<name>A0A1G9P0X7_9RHOB</name>
<dbReference type="AlphaFoldDB" id="A0A1G9P0X7"/>
<dbReference type="EMBL" id="FNEK01000132">
    <property type="protein sequence ID" value="SDL92213.1"/>
    <property type="molecule type" value="Genomic_DNA"/>
</dbReference>
<accession>A0A1G9P0X7</accession>
<protein>
    <submittedName>
        <fullName evidence="2">Uncharacterized protein</fullName>
    </submittedName>
</protein>
<dbReference type="Proteomes" id="UP000199382">
    <property type="component" value="Unassembled WGS sequence"/>
</dbReference>
<feature type="region of interest" description="Disordered" evidence="1">
    <location>
        <begin position="80"/>
        <end position="104"/>
    </location>
</feature>
<reference evidence="2 3" key="1">
    <citation type="submission" date="2016-10" db="EMBL/GenBank/DDBJ databases">
        <authorList>
            <person name="de Groot N.N."/>
        </authorList>
    </citation>
    <scope>NUCLEOTIDE SEQUENCE [LARGE SCALE GENOMIC DNA]</scope>
    <source>
        <strain evidence="2 3">DSM 25294</strain>
    </source>
</reference>
<dbReference type="STRING" id="571298.SAMN04488026_11324"/>
<evidence type="ECO:0000313" key="3">
    <source>
        <dbReference type="Proteomes" id="UP000199382"/>
    </source>
</evidence>
<evidence type="ECO:0000313" key="2">
    <source>
        <dbReference type="EMBL" id="SDL92213.1"/>
    </source>
</evidence>
<organism evidence="2 3">
    <name type="scientific">Aliiruegeria lutimaris</name>
    <dbReference type="NCBI Taxonomy" id="571298"/>
    <lineage>
        <taxon>Bacteria</taxon>
        <taxon>Pseudomonadati</taxon>
        <taxon>Pseudomonadota</taxon>
        <taxon>Alphaproteobacteria</taxon>
        <taxon>Rhodobacterales</taxon>
        <taxon>Roseobacteraceae</taxon>
        <taxon>Aliiruegeria</taxon>
    </lineage>
</organism>
<keyword evidence="3" id="KW-1185">Reference proteome</keyword>
<proteinExistence type="predicted"/>
<feature type="compositionally biased region" description="Low complexity" evidence="1">
    <location>
        <begin position="82"/>
        <end position="96"/>
    </location>
</feature>
<gene>
    <name evidence="2" type="ORF">SAMN04488026_11324</name>
</gene>
<sequence>MTAIQTRIQPATMALRRKPGEVNLRIRFGAEGPAPDRVAPTGGRVGITLAVAAASCEGMSDPDMLSEFVICSFGVWVRSKSDGGQSSSSQHSDLGGFPTIPRVR</sequence>
<evidence type="ECO:0000256" key="1">
    <source>
        <dbReference type="SAM" id="MobiDB-lite"/>
    </source>
</evidence>